<dbReference type="Pfam" id="PF08544">
    <property type="entry name" value="GHMP_kinases_C"/>
    <property type="match status" value="1"/>
</dbReference>
<feature type="binding site" evidence="15">
    <location>
        <position position="158"/>
    </location>
    <ligand>
        <name>Mg(2+)</name>
        <dbReference type="ChEBI" id="CHEBI:18420"/>
    </ligand>
</feature>
<dbReference type="InterPro" id="IPR019741">
    <property type="entry name" value="Galactokinase_CS"/>
</dbReference>
<evidence type="ECO:0000256" key="2">
    <source>
        <dbReference type="ARBA" id="ARBA00004496"/>
    </source>
</evidence>
<evidence type="ECO:0000256" key="15">
    <source>
        <dbReference type="HAMAP-Rule" id="MF_00246"/>
    </source>
</evidence>
<dbReference type="EC" id="2.7.1.6" evidence="15"/>
<dbReference type="PANTHER" id="PTHR39191:SF1">
    <property type="entry name" value="DUF4922 DOMAIN-CONTAINING PROTEIN"/>
    <property type="match status" value="1"/>
</dbReference>
<dbReference type="InterPro" id="IPR006204">
    <property type="entry name" value="GHMP_kinase_N_dom"/>
</dbReference>
<dbReference type="PRINTS" id="PR00959">
    <property type="entry name" value="MEVGALKINASE"/>
</dbReference>
<evidence type="ECO:0000256" key="3">
    <source>
        <dbReference type="ARBA" id="ARBA00004947"/>
    </source>
</evidence>
<name>A0A926DS38_9FIRM</name>
<dbReference type="Gene3D" id="3.30.230.10">
    <property type="match status" value="1"/>
</dbReference>
<accession>A0A926DS38</accession>
<keyword evidence="7 16" id="KW-0548">Nucleotidyltransferase</keyword>
<keyword evidence="13 16" id="KW-0299">Galactose metabolism</keyword>
<evidence type="ECO:0000256" key="11">
    <source>
        <dbReference type="ARBA" id="ARBA00022840"/>
    </source>
</evidence>
<sequence length="913" mass="103043">MDLKNKFLEMYGGELRDIHEYFAPGRVNLIGEHIDYNGGKVFPCALDLGTWAAVSLRDDGQVAFASLNLPLQVQVSLSDMGYQEKDGWANYAKGVIQEFQARGCRLKGMNILVYGTIPNGSGLSSSASLEVLTAVALNDLFQCNFSMVEMVQMCQHAENTYVGVNCGIMDQFAVGMGREAQAILLDCNTLDYQYAPLRLGDARLVIGNTKKRRGLADSKYNERRSECETALQQLQRELSISSLCELTPAEFEVHQALIQDETCRRRARHAVYENQRVLEAVQALEAGNIQRFGQLMNESHDSLRDLYEVTGPELDTMVEEARAVQGTLGSRMTGAGFGGCTVSIVRADAVDAFIEQVGQRYEQRTGLKPEFYVAQVGKGAGPVYPPAAYQVEELIAYAMDRHLIQRCDAVYCRNALLDLLHLEEPWNEVDGILPCQEAVESMADKVKGGSPEPILRGLLEYAYETGLFPENTTTHRDLWDARIMGIFTARPSDTEKEFRLRYEQSPAAATEYFYHQAQDSHYIMTERVAKNLYWEAPTPYGDLEITVNLSKPEKDPREIAKLKFLPSASYPKCMLCPENVGYAGRLNHPARQNLRQISQTLDGENWYFQYSPYVYYQEHCIVLKEEHVPMKISEATFRRLFDFIEWLPHYFLGSNAGLPVVGGSILNHEHYQGGHHVFPMEKAAVRWSYSHPDFDHMTISVIHWQMSAIRISGASRQRVIALAAHILHSWEAYEDTSVGVYAYTEKDGVRTPHNAITPIARFNAKGEYELDLVLRNNRTSEEFPDGIFHPHPHLHHIKKENIGLIEVMGLAVLPGRLDKELSLISRLLTGAKAWEDFSQGEQEALEKHVPWITDMQSRYGQVSTEEEADAILKREVGEIFSQVLECSGVFKNTEEGYEAFARFMASLGCIRQS</sequence>
<feature type="domain" description="Galactose-1-phosphate uridyl transferase C-terminal" evidence="19">
    <location>
        <begin position="647"/>
        <end position="821"/>
    </location>
</feature>
<dbReference type="GO" id="GO:0005524">
    <property type="term" value="F:ATP binding"/>
    <property type="evidence" value="ECO:0007669"/>
    <property type="project" value="UniProtKB-UniRule"/>
</dbReference>
<dbReference type="NCBIfam" id="TIGR00131">
    <property type="entry name" value="gal_kin"/>
    <property type="match status" value="1"/>
</dbReference>
<keyword evidence="11 15" id="KW-0067">ATP-binding</keyword>
<evidence type="ECO:0000256" key="4">
    <source>
        <dbReference type="ARBA" id="ARBA00008706"/>
    </source>
</evidence>
<dbReference type="PANTHER" id="PTHR39191">
    <property type="entry name" value="GALACTOSE-1-PHOSPHATE URIDYLYLTRANSFERASE"/>
    <property type="match status" value="1"/>
</dbReference>
<keyword evidence="8 15" id="KW-0479">Metal-binding</keyword>
<dbReference type="GO" id="GO:0008108">
    <property type="term" value="F:UDP-glucose:hexose-1-phosphate uridylyltransferase activity"/>
    <property type="evidence" value="ECO:0007669"/>
    <property type="project" value="UniProtKB-UniRule"/>
</dbReference>
<evidence type="ECO:0000259" key="17">
    <source>
        <dbReference type="Pfam" id="PF00288"/>
    </source>
</evidence>
<comment type="similarity">
    <text evidence="15">Belongs to the GHMP kinase family. GalK subfamily.</text>
</comment>
<evidence type="ECO:0000256" key="8">
    <source>
        <dbReference type="ARBA" id="ARBA00022723"/>
    </source>
</evidence>
<dbReference type="RefSeq" id="WP_177719111.1">
    <property type="nucleotide sequence ID" value="NZ_JACRSQ010000002.1"/>
</dbReference>
<evidence type="ECO:0000313" key="23">
    <source>
        <dbReference type="Proteomes" id="UP000657006"/>
    </source>
</evidence>
<dbReference type="InterPro" id="IPR006203">
    <property type="entry name" value="GHMP_knse_ATP-bd_CS"/>
</dbReference>
<dbReference type="HAMAP" id="MF_00246">
    <property type="entry name" value="Galactokinase"/>
    <property type="match status" value="1"/>
</dbReference>
<keyword evidence="23" id="KW-1185">Reference proteome</keyword>
<evidence type="ECO:0000313" key="22">
    <source>
        <dbReference type="EMBL" id="MBC8542265.1"/>
    </source>
</evidence>
<feature type="active site" description="Proton acceptor" evidence="15">
    <location>
        <position position="170"/>
    </location>
</feature>
<evidence type="ECO:0000256" key="5">
    <source>
        <dbReference type="ARBA" id="ARBA00022490"/>
    </source>
</evidence>
<evidence type="ECO:0000256" key="13">
    <source>
        <dbReference type="ARBA" id="ARBA00023144"/>
    </source>
</evidence>
<dbReference type="GO" id="GO:0006012">
    <property type="term" value="P:galactose metabolic process"/>
    <property type="evidence" value="ECO:0007669"/>
    <property type="project" value="UniProtKB-UniRule"/>
</dbReference>
<feature type="site" description="Transition state stabilizer" evidence="15">
    <location>
        <position position="26"/>
    </location>
</feature>
<evidence type="ECO:0000259" key="21">
    <source>
        <dbReference type="Pfam" id="PF10509"/>
    </source>
</evidence>
<comment type="catalytic activity">
    <reaction evidence="15">
        <text>alpha-D-galactose + ATP = alpha-D-galactose 1-phosphate + ADP + H(+)</text>
        <dbReference type="Rhea" id="RHEA:13553"/>
        <dbReference type="ChEBI" id="CHEBI:15378"/>
        <dbReference type="ChEBI" id="CHEBI:28061"/>
        <dbReference type="ChEBI" id="CHEBI:30616"/>
        <dbReference type="ChEBI" id="CHEBI:58336"/>
        <dbReference type="ChEBI" id="CHEBI:456216"/>
        <dbReference type="EC" id="2.7.1.6"/>
    </reaction>
</comment>
<dbReference type="SUPFAM" id="SSF54211">
    <property type="entry name" value="Ribosomal protein S5 domain 2-like"/>
    <property type="match status" value="1"/>
</dbReference>
<evidence type="ECO:0000256" key="16">
    <source>
        <dbReference type="HAMAP-Rule" id="MF_00571"/>
    </source>
</evidence>
<feature type="binding site" evidence="15">
    <location>
        <position position="126"/>
    </location>
    <ligand>
        <name>Mg(2+)</name>
        <dbReference type="ChEBI" id="CHEBI:18420"/>
    </ligand>
</feature>
<organism evidence="22 23">
    <name type="scientific">Bianquea renquensis</name>
    <dbReference type="NCBI Taxonomy" id="2763661"/>
    <lineage>
        <taxon>Bacteria</taxon>
        <taxon>Bacillati</taxon>
        <taxon>Bacillota</taxon>
        <taxon>Clostridia</taxon>
        <taxon>Eubacteriales</taxon>
        <taxon>Bianqueaceae</taxon>
        <taxon>Bianquea</taxon>
    </lineage>
</organism>
<feature type="domain" description="Galactose-1-phosphate uridyl transferase N-terminal" evidence="18">
    <location>
        <begin position="460"/>
        <end position="629"/>
    </location>
</feature>
<evidence type="ECO:0000256" key="10">
    <source>
        <dbReference type="ARBA" id="ARBA00022777"/>
    </source>
</evidence>
<dbReference type="NCBIfam" id="NF003629">
    <property type="entry name" value="PRK05270.1-2"/>
    <property type="match status" value="1"/>
</dbReference>
<dbReference type="InterPro" id="IPR020568">
    <property type="entry name" value="Ribosomal_Su5_D2-typ_SF"/>
</dbReference>
<keyword evidence="14 16" id="KW-0119">Carbohydrate metabolism</keyword>
<evidence type="ECO:0000256" key="9">
    <source>
        <dbReference type="ARBA" id="ARBA00022741"/>
    </source>
</evidence>
<gene>
    <name evidence="15" type="primary">galK</name>
    <name evidence="16" type="synonym">galT</name>
    <name evidence="22" type="ORF">H8730_01690</name>
</gene>
<comment type="function">
    <text evidence="15">Catalyzes the transfer of the gamma-phosphate of ATP to D-galactose to form alpha-D-galactose-1-phosphate (Gal-1-P).</text>
</comment>
<dbReference type="FunFam" id="3.30.70.890:FF:000001">
    <property type="entry name" value="Galactokinase"/>
    <property type="match status" value="1"/>
</dbReference>
<evidence type="ECO:0000256" key="7">
    <source>
        <dbReference type="ARBA" id="ARBA00022695"/>
    </source>
</evidence>
<keyword evidence="10 15" id="KW-0418">Kinase</keyword>
<dbReference type="PROSITE" id="PS00106">
    <property type="entry name" value="GALACTOKINASE"/>
    <property type="match status" value="1"/>
</dbReference>
<keyword evidence="9 15" id="KW-0547">Nucleotide-binding</keyword>
<dbReference type="GO" id="GO:0005737">
    <property type="term" value="C:cytoplasm"/>
    <property type="evidence" value="ECO:0007669"/>
    <property type="project" value="UniProtKB-SubCell"/>
</dbReference>
<keyword evidence="5 16" id="KW-0963">Cytoplasm</keyword>
<feature type="binding site" evidence="15">
    <location>
        <begin position="32"/>
        <end position="35"/>
    </location>
    <ligand>
        <name>substrate</name>
    </ligand>
</feature>
<comment type="subcellular location">
    <subcellularLocation>
        <location evidence="2 16">Cytoplasm</location>
    </subcellularLocation>
</comment>
<dbReference type="InterPro" id="IPR014721">
    <property type="entry name" value="Ribsml_uS5_D2-typ_fold_subgr"/>
</dbReference>
<dbReference type="InterPro" id="IPR013750">
    <property type="entry name" value="GHMP_kinase_C_dom"/>
</dbReference>
<feature type="binding site" evidence="15">
    <location>
        <position position="220"/>
    </location>
    <ligand>
        <name>substrate</name>
    </ligand>
</feature>
<dbReference type="FunFam" id="3.30.230.10:FF:000017">
    <property type="entry name" value="Galactokinase"/>
    <property type="match status" value="1"/>
</dbReference>
<dbReference type="Pfam" id="PF02744">
    <property type="entry name" value="GalP_UDP_tr_C"/>
    <property type="match status" value="1"/>
</dbReference>
<dbReference type="AlphaFoldDB" id="A0A926DS38"/>
<evidence type="ECO:0000259" key="18">
    <source>
        <dbReference type="Pfam" id="PF01087"/>
    </source>
</evidence>
<proteinExistence type="inferred from homology"/>
<dbReference type="InterPro" id="IPR036554">
    <property type="entry name" value="GHMP_kinase_C_sf"/>
</dbReference>
<dbReference type="Gene3D" id="3.30.70.890">
    <property type="entry name" value="GHMP kinase, C-terminal domain"/>
    <property type="match status" value="1"/>
</dbReference>
<dbReference type="InterPro" id="IPR005849">
    <property type="entry name" value="GalP_Utransf_N"/>
</dbReference>
<dbReference type="GO" id="GO:0000287">
    <property type="term" value="F:magnesium ion binding"/>
    <property type="evidence" value="ECO:0007669"/>
    <property type="project" value="UniProtKB-UniRule"/>
</dbReference>
<keyword evidence="6 16" id="KW-0808">Transferase</keyword>
<evidence type="ECO:0000259" key="19">
    <source>
        <dbReference type="Pfam" id="PF02744"/>
    </source>
</evidence>
<dbReference type="PRINTS" id="PR00473">
    <property type="entry name" value="GALCTOKINASE"/>
</dbReference>
<feature type="domain" description="GHMP kinase C-terminal" evidence="20">
    <location>
        <begin position="281"/>
        <end position="362"/>
    </location>
</feature>
<dbReference type="HAMAP" id="MF_00571">
    <property type="entry name" value="GalP_UDP_trans"/>
    <property type="match status" value="1"/>
</dbReference>
<keyword evidence="12 15" id="KW-0460">Magnesium</keyword>
<dbReference type="InterPro" id="IPR005850">
    <property type="entry name" value="GalP_Utransf_C"/>
</dbReference>
<dbReference type="Proteomes" id="UP000657006">
    <property type="component" value="Unassembled WGS sequence"/>
</dbReference>
<dbReference type="Pfam" id="PF10509">
    <property type="entry name" value="GalKase_gal_bdg"/>
    <property type="match status" value="1"/>
</dbReference>
<dbReference type="InterPro" id="IPR000705">
    <property type="entry name" value="Galactokinase"/>
</dbReference>
<reference evidence="22" key="1">
    <citation type="submission" date="2020-08" db="EMBL/GenBank/DDBJ databases">
        <title>Genome public.</title>
        <authorList>
            <person name="Liu C."/>
            <person name="Sun Q."/>
        </authorList>
    </citation>
    <scope>NUCLEOTIDE SEQUENCE</scope>
    <source>
        <strain evidence="22">NSJ-32</strain>
    </source>
</reference>
<comment type="similarity">
    <text evidence="4 16">Belongs to the galactose-1-phosphate uridylyltransferase type 2 family.</text>
</comment>
<protein>
    <recommendedName>
        <fullName evidence="15 16">Multifunctional fusion protein</fullName>
    </recommendedName>
    <domain>
        <recommendedName>
            <fullName evidence="16">Galactose-1-phosphate uridylyltransferase</fullName>
            <shortName evidence="16">Gal-1-P uridylyltransferase</shortName>
            <ecNumber evidence="16">2.7.7.12</ecNumber>
        </recommendedName>
        <alternativeName>
            <fullName evidence="16">UDP-glucose--hexose-1-phosphate uridylyltransferase</fullName>
        </alternativeName>
    </domain>
    <domain>
        <recommendedName>
            <fullName evidence="15">Galactokinase</fullName>
            <ecNumber evidence="15">2.7.1.6</ecNumber>
        </recommendedName>
        <alternativeName>
            <fullName evidence="15">Galactose kinase</fullName>
        </alternativeName>
    </domain>
</protein>
<evidence type="ECO:0000256" key="14">
    <source>
        <dbReference type="ARBA" id="ARBA00023277"/>
    </source>
</evidence>
<feature type="domain" description="GHMP kinase N-terminal" evidence="17">
    <location>
        <begin position="90"/>
        <end position="177"/>
    </location>
</feature>
<dbReference type="GO" id="GO:0004335">
    <property type="term" value="F:galactokinase activity"/>
    <property type="evidence" value="ECO:0007669"/>
    <property type="project" value="UniProtKB-UniRule"/>
</dbReference>
<evidence type="ECO:0000256" key="6">
    <source>
        <dbReference type="ARBA" id="ARBA00022679"/>
    </source>
</evidence>
<dbReference type="EMBL" id="JACRSQ010000002">
    <property type="protein sequence ID" value="MBC8542265.1"/>
    <property type="molecule type" value="Genomic_DNA"/>
</dbReference>
<feature type="binding site" evidence="15">
    <location>
        <begin position="120"/>
        <end position="126"/>
    </location>
    <ligand>
        <name>ATP</name>
        <dbReference type="ChEBI" id="CHEBI:30616"/>
    </ligand>
</feature>
<evidence type="ECO:0000259" key="20">
    <source>
        <dbReference type="Pfam" id="PF08544"/>
    </source>
</evidence>
<comment type="pathway">
    <text evidence="3 16">Carbohydrate metabolism; galactose metabolism.</text>
</comment>
<evidence type="ECO:0000256" key="12">
    <source>
        <dbReference type="ARBA" id="ARBA00022842"/>
    </source>
</evidence>
<dbReference type="EC" id="2.7.7.12" evidence="16"/>
<dbReference type="NCBIfam" id="NF003705">
    <property type="entry name" value="PRK05322.1"/>
    <property type="match status" value="1"/>
</dbReference>
<dbReference type="InterPro" id="IPR019539">
    <property type="entry name" value="GalKase_N"/>
</dbReference>
<dbReference type="PROSITE" id="PS00627">
    <property type="entry name" value="GHMP_KINASES_ATP"/>
    <property type="match status" value="1"/>
</dbReference>
<dbReference type="SUPFAM" id="SSF55060">
    <property type="entry name" value="GHMP Kinase, C-terminal domain"/>
    <property type="match status" value="1"/>
</dbReference>
<dbReference type="InterPro" id="IPR022963">
    <property type="entry name" value="Galactokinase_bac"/>
</dbReference>
<feature type="domain" description="Galactokinase N-terminal" evidence="21">
    <location>
        <begin position="5"/>
        <end position="55"/>
    </location>
</feature>
<comment type="caution">
    <text evidence="22">The sequence shown here is derived from an EMBL/GenBank/DDBJ whole genome shotgun (WGS) entry which is preliminary data.</text>
</comment>
<dbReference type="InterPro" id="IPR000766">
    <property type="entry name" value="GalP_uridyl_Trfase_II"/>
</dbReference>
<dbReference type="Pfam" id="PF00288">
    <property type="entry name" value="GHMP_kinases_N"/>
    <property type="match status" value="1"/>
</dbReference>
<evidence type="ECO:0000256" key="1">
    <source>
        <dbReference type="ARBA" id="ARBA00001107"/>
    </source>
</evidence>
<feature type="binding site" evidence="15">
    <location>
        <position position="66"/>
    </location>
    <ligand>
        <name>ATP</name>
        <dbReference type="ChEBI" id="CHEBI:30616"/>
    </ligand>
</feature>
<comment type="catalytic activity">
    <reaction evidence="1 16">
        <text>alpha-D-galactose 1-phosphate + UDP-alpha-D-glucose = alpha-D-glucose 1-phosphate + UDP-alpha-D-galactose</text>
        <dbReference type="Rhea" id="RHEA:13989"/>
        <dbReference type="ChEBI" id="CHEBI:58336"/>
        <dbReference type="ChEBI" id="CHEBI:58601"/>
        <dbReference type="ChEBI" id="CHEBI:58885"/>
        <dbReference type="ChEBI" id="CHEBI:66914"/>
        <dbReference type="EC" id="2.7.7.12"/>
    </reaction>
</comment>
<dbReference type="Pfam" id="PF01087">
    <property type="entry name" value="GalP_UDP_transf"/>
    <property type="match status" value="1"/>
</dbReference>